<dbReference type="Gene3D" id="1.10.150.130">
    <property type="match status" value="1"/>
</dbReference>
<evidence type="ECO:0000259" key="8">
    <source>
        <dbReference type="PROSITE" id="PS51900"/>
    </source>
</evidence>
<dbReference type="InterPro" id="IPR002104">
    <property type="entry name" value="Integrase_catalytic"/>
</dbReference>
<dbReference type="PROSITE" id="PS51900">
    <property type="entry name" value="CB"/>
    <property type="match status" value="1"/>
</dbReference>
<dbReference type="Pfam" id="PF00589">
    <property type="entry name" value="Phage_integrase"/>
    <property type="match status" value="1"/>
</dbReference>
<dbReference type="Proteomes" id="UP000236520">
    <property type="component" value="Unassembled WGS sequence"/>
</dbReference>
<organism evidence="9 10">
    <name type="scientific">Streptomyces malaysiensis</name>
    <dbReference type="NCBI Taxonomy" id="92644"/>
    <lineage>
        <taxon>Bacteria</taxon>
        <taxon>Bacillati</taxon>
        <taxon>Actinomycetota</taxon>
        <taxon>Actinomycetes</taxon>
        <taxon>Kitasatosporales</taxon>
        <taxon>Streptomycetaceae</taxon>
        <taxon>Streptomyces</taxon>
        <taxon>Streptomyces violaceusniger group</taxon>
    </lineage>
</organism>
<dbReference type="SUPFAM" id="SSF56349">
    <property type="entry name" value="DNA breaking-rejoining enzymes"/>
    <property type="match status" value="1"/>
</dbReference>
<dbReference type="PANTHER" id="PTHR30349:SF64">
    <property type="entry name" value="PROPHAGE INTEGRASE INTD-RELATED"/>
    <property type="match status" value="1"/>
</dbReference>
<feature type="domain" description="Core-binding (CB)" evidence="8">
    <location>
        <begin position="60"/>
        <end position="141"/>
    </location>
</feature>
<dbReference type="InterPro" id="IPR004107">
    <property type="entry name" value="Integrase_SAM-like_N"/>
</dbReference>
<evidence type="ECO:0000259" key="7">
    <source>
        <dbReference type="PROSITE" id="PS51898"/>
    </source>
</evidence>
<evidence type="ECO:0000256" key="1">
    <source>
        <dbReference type="ARBA" id="ARBA00008857"/>
    </source>
</evidence>
<dbReference type="RefSeq" id="WP_102934274.1">
    <property type="nucleotide sequence ID" value="NZ_LJIW01000001.1"/>
</dbReference>
<name>A0A2J7Z8G5_STRMQ</name>
<dbReference type="PANTHER" id="PTHR30349">
    <property type="entry name" value="PHAGE INTEGRASE-RELATED"/>
    <property type="match status" value="1"/>
</dbReference>
<feature type="coiled-coil region" evidence="6">
    <location>
        <begin position="26"/>
        <end position="53"/>
    </location>
</feature>
<dbReference type="AlphaFoldDB" id="A0A2J7Z8G5"/>
<keyword evidence="10" id="KW-1185">Reference proteome</keyword>
<dbReference type="GO" id="GO:0003677">
    <property type="term" value="F:DNA binding"/>
    <property type="evidence" value="ECO:0007669"/>
    <property type="project" value="UniProtKB-UniRule"/>
</dbReference>
<gene>
    <name evidence="9" type="ORF">SMF913_12595</name>
</gene>
<keyword evidence="3 5" id="KW-0238">DNA-binding</keyword>
<comment type="similarity">
    <text evidence="1">Belongs to the 'phage' integrase family.</text>
</comment>
<dbReference type="EMBL" id="LJIW01000001">
    <property type="protein sequence ID" value="PNG96570.1"/>
    <property type="molecule type" value="Genomic_DNA"/>
</dbReference>
<evidence type="ECO:0000256" key="3">
    <source>
        <dbReference type="ARBA" id="ARBA00023125"/>
    </source>
</evidence>
<protein>
    <recommendedName>
        <fullName evidence="11">Site-specific integrase</fullName>
    </recommendedName>
</protein>
<dbReference type="InterPro" id="IPR013762">
    <property type="entry name" value="Integrase-like_cat_sf"/>
</dbReference>
<dbReference type="PROSITE" id="PS51898">
    <property type="entry name" value="TYR_RECOMBINASE"/>
    <property type="match status" value="1"/>
</dbReference>
<evidence type="ECO:0000256" key="6">
    <source>
        <dbReference type="SAM" id="Coils"/>
    </source>
</evidence>
<dbReference type="Gene3D" id="1.10.443.10">
    <property type="entry name" value="Intergrase catalytic core"/>
    <property type="match status" value="1"/>
</dbReference>
<keyword evidence="2" id="KW-0229">DNA integration</keyword>
<comment type="caution">
    <text evidence="9">The sequence shown here is derived from an EMBL/GenBank/DDBJ whole genome shotgun (WGS) entry which is preliminary data.</text>
</comment>
<dbReference type="CDD" id="cd01189">
    <property type="entry name" value="INT_ICEBs1_C_like"/>
    <property type="match status" value="1"/>
</dbReference>
<evidence type="ECO:0000256" key="2">
    <source>
        <dbReference type="ARBA" id="ARBA00022908"/>
    </source>
</evidence>
<dbReference type="GO" id="GO:0015074">
    <property type="term" value="P:DNA integration"/>
    <property type="evidence" value="ECO:0007669"/>
    <property type="project" value="UniProtKB-KW"/>
</dbReference>
<dbReference type="InterPro" id="IPR011010">
    <property type="entry name" value="DNA_brk_join_enz"/>
</dbReference>
<dbReference type="GO" id="GO:0006310">
    <property type="term" value="P:DNA recombination"/>
    <property type="evidence" value="ECO:0007669"/>
    <property type="project" value="UniProtKB-KW"/>
</dbReference>
<proteinExistence type="inferred from homology"/>
<evidence type="ECO:0000256" key="5">
    <source>
        <dbReference type="PROSITE-ProRule" id="PRU01248"/>
    </source>
</evidence>
<keyword evidence="6" id="KW-0175">Coiled coil</keyword>
<dbReference type="InterPro" id="IPR050090">
    <property type="entry name" value="Tyrosine_recombinase_XerCD"/>
</dbReference>
<evidence type="ECO:0000313" key="9">
    <source>
        <dbReference type="EMBL" id="PNG96570.1"/>
    </source>
</evidence>
<evidence type="ECO:0000313" key="10">
    <source>
        <dbReference type="Proteomes" id="UP000236520"/>
    </source>
</evidence>
<dbReference type="Pfam" id="PF14659">
    <property type="entry name" value="Phage_int_SAM_3"/>
    <property type="match status" value="1"/>
</dbReference>
<evidence type="ECO:0000256" key="4">
    <source>
        <dbReference type="ARBA" id="ARBA00023172"/>
    </source>
</evidence>
<reference evidence="9 10" key="1">
    <citation type="submission" date="2015-09" db="EMBL/GenBank/DDBJ databases">
        <title>Genome sequence, genome mining and natural product profiling of a biocontrol bacterium Streptomyces malaysiensis F913.</title>
        <authorList>
            <person name="Xu Y."/>
            <person name="Wei J."/>
            <person name="Xie J."/>
            <person name="Li T."/>
            <person name="Zhou Z."/>
        </authorList>
    </citation>
    <scope>NUCLEOTIDE SEQUENCE [LARGE SCALE GENOMIC DNA]</scope>
    <source>
        <strain evidence="9 10">F913</strain>
    </source>
</reference>
<keyword evidence="4" id="KW-0233">DNA recombination</keyword>
<sequence>MAHIREVQRANGSAWEVHWRDNGKKRQTTCKTLQAAERELLRIEDELSAGRSTAHRTQRRTVAEVVEASIAASAPSLKPKSTDGARSVARKHIAPAFGERRVTSLRAGDVERWVQKLARDLSSGTVRNIYNVLNKAMKYALRREWIANNPCTGVELPKAHGEIVDDRQFLTPAQVAAVAEELAKKEPHYGLIVRMAAYTGLRAGELAALRIRDINMLHRVVEVRRTVARRTGHGWVITAPKSKRSARDVPLTRSLAEELRVWISAHPYATDPDAPLWPGSRNTGKGGEVDWSRRFDIGNLGKRYFRPIVRSGALAPAGISTALRWHDLRHTYASIMAAAGRDVRLVSQWLGHESLTTTEKTYVHLFRVDHSSEMDAVEAFLSGTAGQTLGHVAPVTALRGVVGERGAQLG</sequence>
<evidence type="ECO:0008006" key="11">
    <source>
        <dbReference type="Google" id="ProtNLM"/>
    </source>
</evidence>
<accession>A0A2J7Z8G5</accession>
<dbReference type="InterPro" id="IPR044068">
    <property type="entry name" value="CB"/>
</dbReference>
<dbReference type="InterPro" id="IPR010998">
    <property type="entry name" value="Integrase_recombinase_N"/>
</dbReference>
<feature type="domain" description="Tyr recombinase" evidence="7">
    <location>
        <begin position="165"/>
        <end position="376"/>
    </location>
</feature>